<dbReference type="AlphaFoldDB" id="X0XVS1"/>
<dbReference type="SUPFAM" id="SSF48452">
    <property type="entry name" value="TPR-like"/>
    <property type="match status" value="1"/>
</dbReference>
<name>X0XVS1_9ZZZZ</name>
<keyword evidence="2" id="KW-0802">TPR repeat</keyword>
<accession>X0XVS1</accession>
<dbReference type="Gene3D" id="1.25.40.10">
    <property type="entry name" value="Tetratricopeptide repeat domain"/>
    <property type="match status" value="1"/>
</dbReference>
<evidence type="ECO:0000256" key="1">
    <source>
        <dbReference type="ARBA" id="ARBA00022737"/>
    </source>
</evidence>
<organism evidence="3">
    <name type="scientific">marine sediment metagenome</name>
    <dbReference type="NCBI Taxonomy" id="412755"/>
    <lineage>
        <taxon>unclassified sequences</taxon>
        <taxon>metagenomes</taxon>
        <taxon>ecological metagenomes</taxon>
    </lineage>
</organism>
<dbReference type="PANTHER" id="PTHR45586:SF1">
    <property type="entry name" value="LIPOPOLYSACCHARIDE ASSEMBLY PROTEIN B"/>
    <property type="match status" value="1"/>
</dbReference>
<protein>
    <submittedName>
        <fullName evidence="3">Uncharacterized protein</fullName>
    </submittedName>
</protein>
<evidence type="ECO:0000256" key="2">
    <source>
        <dbReference type="ARBA" id="ARBA00022803"/>
    </source>
</evidence>
<feature type="non-terminal residue" evidence="3">
    <location>
        <position position="236"/>
    </location>
</feature>
<dbReference type="InterPro" id="IPR019734">
    <property type="entry name" value="TPR_rpt"/>
</dbReference>
<dbReference type="InterPro" id="IPR011990">
    <property type="entry name" value="TPR-like_helical_dom_sf"/>
</dbReference>
<reference evidence="3" key="1">
    <citation type="journal article" date="2014" name="Front. Microbiol.">
        <title>High frequency of phylogenetically diverse reductive dehalogenase-homologous genes in deep subseafloor sedimentary metagenomes.</title>
        <authorList>
            <person name="Kawai M."/>
            <person name="Futagami T."/>
            <person name="Toyoda A."/>
            <person name="Takaki Y."/>
            <person name="Nishi S."/>
            <person name="Hori S."/>
            <person name="Arai W."/>
            <person name="Tsubouchi T."/>
            <person name="Morono Y."/>
            <person name="Uchiyama I."/>
            <person name="Ito T."/>
            <person name="Fujiyama A."/>
            <person name="Inagaki F."/>
            <person name="Takami H."/>
        </authorList>
    </citation>
    <scope>NUCLEOTIDE SEQUENCE</scope>
    <source>
        <strain evidence="3">Expedition CK06-06</strain>
    </source>
</reference>
<evidence type="ECO:0000313" key="3">
    <source>
        <dbReference type="EMBL" id="GAG28886.1"/>
    </source>
</evidence>
<dbReference type="PANTHER" id="PTHR45586">
    <property type="entry name" value="TPR REPEAT-CONTAINING PROTEIN PA4667"/>
    <property type="match status" value="1"/>
</dbReference>
<dbReference type="EMBL" id="BARS01045011">
    <property type="protein sequence ID" value="GAG28886.1"/>
    <property type="molecule type" value="Genomic_DNA"/>
</dbReference>
<sequence length="236" mass="26076">MSNSSGIGLTSALLVLAAAASCLASAGRSYSPQNERAYAEYAAGVYAEAGKENEFALQHYRRAASGLPQSATVAARLGAMYLQANSPQEAQRYFVRASDLAPEDMELKVHAAQACTLAGSPRKGIKYLEEVLRKETSWSDGYRQVAELYKRLGMWASAADAYSRLAQVPGMQPVAYERLGDLYLDLGRRHARSRWFYRQMLSFRQALRWFDEIGSSAPGLQSVLLGRAKCYYGTFQ</sequence>
<proteinExistence type="predicted"/>
<comment type="caution">
    <text evidence="3">The sequence shown here is derived from an EMBL/GenBank/DDBJ whole genome shotgun (WGS) entry which is preliminary data.</text>
</comment>
<dbReference type="PROSITE" id="PS50005">
    <property type="entry name" value="TPR"/>
    <property type="match status" value="1"/>
</dbReference>
<dbReference type="InterPro" id="IPR051012">
    <property type="entry name" value="CellSynth/LPSAsmb/PSIAsmb"/>
</dbReference>
<gene>
    <name evidence="3" type="ORF">S01H1_67921</name>
</gene>
<keyword evidence="1" id="KW-0677">Repeat</keyword>